<dbReference type="Proteomes" id="UP001139031">
    <property type="component" value="Unassembled WGS sequence"/>
</dbReference>
<dbReference type="RefSeq" id="WP_224191528.1">
    <property type="nucleotide sequence ID" value="NZ_JAIRAU010000008.1"/>
</dbReference>
<proteinExistence type="predicted"/>
<feature type="compositionally biased region" description="Basic and acidic residues" evidence="1">
    <location>
        <begin position="1"/>
        <end position="15"/>
    </location>
</feature>
<comment type="caution">
    <text evidence="2">The sequence shown here is derived from an EMBL/GenBank/DDBJ whole genome shotgun (WGS) entry which is preliminary data.</text>
</comment>
<evidence type="ECO:0000313" key="3">
    <source>
        <dbReference type="Proteomes" id="UP001139031"/>
    </source>
</evidence>
<reference evidence="2" key="1">
    <citation type="submission" date="2021-08" db="EMBL/GenBank/DDBJ databases">
        <authorList>
            <person name="Stevens D.C."/>
        </authorList>
    </citation>
    <scope>NUCLEOTIDE SEQUENCE</scope>
    <source>
        <strain evidence="2">DSM 53165</strain>
    </source>
</reference>
<dbReference type="EMBL" id="JAIRAU010000008">
    <property type="protein sequence ID" value="MBZ5709762.1"/>
    <property type="molecule type" value="Genomic_DNA"/>
</dbReference>
<protein>
    <submittedName>
        <fullName evidence="2">Uncharacterized protein</fullName>
    </submittedName>
</protein>
<gene>
    <name evidence="2" type="ORF">K7C98_10900</name>
</gene>
<evidence type="ECO:0000313" key="2">
    <source>
        <dbReference type="EMBL" id="MBZ5709762.1"/>
    </source>
</evidence>
<name>A0ABS7TNF5_9BACT</name>
<evidence type="ECO:0000256" key="1">
    <source>
        <dbReference type="SAM" id="MobiDB-lite"/>
    </source>
</evidence>
<accession>A0ABS7TNF5</accession>
<sequence length="381" mass="42088">MKHERADREGWRRGPEGLPPTRRWTPALTVVAGAFLSQAACLPQFEQIEGERVLYEHSASLQACAGNVDHMDAAVALTETMLGVRAPAPLRYSWLAKEDIPRSRRKWVAQGLEGEGLGLHAWALAPAEVHELVHLVAQGDNAPPFFLEGLAVALSGFDDNPTLGGLLGDSDPRPNMAASSTIEVDYLTAGRFVKFLLLRHGPNPFMRFYHMGYPPHTMRKIRANFARAYGRSLDDEVDEYRVSQTASCDSIRHDVVPFACLGPVVAREGNAWTIDADMDCDSTHFVGGVAHERLEGWMDYTVNIDVPGRHYVQVETADSEVEPEINFGPCFACPESFSGNFDPDDSQVPRQLAAGLHYIRVHAFDSSVRVTIRRIASQPQG</sequence>
<organism evidence="2 3">
    <name type="scientific">Nannocystis pusilla</name>
    <dbReference type="NCBI Taxonomy" id="889268"/>
    <lineage>
        <taxon>Bacteria</taxon>
        <taxon>Pseudomonadati</taxon>
        <taxon>Myxococcota</taxon>
        <taxon>Polyangia</taxon>
        <taxon>Nannocystales</taxon>
        <taxon>Nannocystaceae</taxon>
        <taxon>Nannocystis</taxon>
    </lineage>
</organism>
<keyword evidence="3" id="KW-1185">Reference proteome</keyword>
<feature type="region of interest" description="Disordered" evidence="1">
    <location>
        <begin position="1"/>
        <end position="22"/>
    </location>
</feature>